<evidence type="ECO:0000256" key="1">
    <source>
        <dbReference type="SAM" id="Phobius"/>
    </source>
</evidence>
<sequence>MRSNKLKTNLRAAALICIGLAVVCVGPSASAASSADTPLGRAESVLVFSVPTLAWSEINAQDTPELNDVLSQSVIADLSVRSVTRDTSATDGYTTLNAGTRAEGAPEGMLAYLSPEGSLAQQFAVQTGTLPAAGEVFNLGLVPILKINDSLLYGSEIGALGTALNQADVSRSVIANGDHDNGHGQTVYRREASLSVMDEHGIVDSGEVGQRLLESDDQFPFGVRYDNKAVAGAMKGFLKPNSVVLVEASDMVRAVDAQPLSTPLQQEAIRSQALSSSDELLGRLLKSVDRSRTAVIVVAPYAVDDGSSLTVVGVRAPQLQPGLLSSGTTRRAGFVQTVDIAPSIASLLGVAIPSSMEGTLMERKGSGGTYEQRTEMLVSENEAAIFRDSVVGPASTLFVLVQLLLWVLAIFTFSKSSAGLRKGVEIATLGVLAYLPVTYLAGIFPFEQWGKAAFWAFVVLGSALVASGIYLLTQRFLVDPLLATLGAILILLSVDIVIGGPLQFNTVFGYTPTVAGRFNGMGNPAFSMFAASAIMAAALIAYRVGGRRGTWLGIALLGWAVLLDGAPFWGADVGGALAMIPSAGVTAWMLLGLKVRARTAALWGSISVLVVIALGALDLTRPPAERTHLGRLLADIGTNGLEALNTVVLRKIDANVSVLASSVWTLMLPLVFAFIAYLFWKSPWRLHTIAERIPQERAAVAGLITAMVLGFALNDSGIAVPGIMLGVVSASLIHLMLRVDDDLPRESSAATADEHPLEASSRG</sequence>
<reference evidence="2" key="1">
    <citation type="submission" date="2020-05" db="EMBL/GenBank/DDBJ databases">
        <authorList>
            <person name="Chiriac C."/>
            <person name="Salcher M."/>
            <person name="Ghai R."/>
            <person name="Kavagutti S V."/>
        </authorList>
    </citation>
    <scope>NUCLEOTIDE SEQUENCE</scope>
</reference>
<feature type="transmembrane region" description="Helical" evidence="1">
    <location>
        <begin position="524"/>
        <end position="542"/>
    </location>
</feature>
<keyword evidence="1" id="KW-1133">Transmembrane helix</keyword>
<feature type="transmembrane region" description="Helical" evidence="1">
    <location>
        <begin position="600"/>
        <end position="617"/>
    </location>
</feature>
<dbReference type="Gene3D" id="3.40.720.10">
    <property type="entry name" value="Alkaline Phosphatase, subunit A"/>
    <property type="match status" value="1"/>
</dbReference>
<organism evidence="2">
    <name type="scientific">freshwater metagenome</name>
    <dbReference type="NCBI Taxonomy" id="449393"/>
    <lineage>
        <taxon>unclassified sequences</taxon>
        <taxon>metagenomes</taxon>
        <taxon>ecological metagenomes</taxon>
    </lineage>
</organism>
<dbReference type="AlphaFoldDB" id="A0A6J6SJU7"/>
<keyword evidence="1" id="KW-0472">Membrane</keyword>
<proteinExistence type="predicted"/>
<dbReference type="InterPro" id="IPR017850">
    <property type="entry name" value="Alkaline_phosphatase_core_sf"/>
</dbReference>
<feature type="transmembrane region" description="Helical" evidence="1">
    <location>
        <begin position="452"/>
        <end position="472"/>
    </location>
</feature>
<feature type="transmembrane region" description="Helical" evidence="1">
    <location>
        <begin position="426"/>
        <end position="446"/>
    </location>
</feature>
<feature type="transmembrane region" description="Helical" evidence="1">
    <location>
        <begin position="549"/>
        <end position="569"/>
    </location>
</feature>
<protein>
    <submittedName>
        <fullName evidence="2">Unannotated protein</fullName>
    </submittedName>
</protein>
<gene>
    <name evidence="2" type="ORF">UFOPK2766_00611</name>
    <name evidence="3" type="ORF">UFOPK3519_00873</name>
</gene>
<dbReference type="EMBL" id="CAEZYU010000019">
    <property type="protein sequence ID" value="CAB4734993.1"/>
    <property type="molecule type" value="Genomic_DNA"/>
</dbReference>
<keyword evidence="1" id="KW-0812">Transmembrane</keyword>
<accession>A0A6J6SJU7</accession>
<feature type="transmembrane region" description="Helical" evidence="1">
    <location>
        <begin position="481"/>
        <end position="504"/>
    </location>
</feature>
<evidence type="ECO:0000313" key="3">
    <source>
        <dbReference type="EMBL" id="CAB4901817.1"/>
    </source>
</evidence>
<dbReference type="EMBL" id="CAFBMG010000057">
    <property type="protein sequence ID" value="CAB4901817.1"/>
    <property type="molecule type" value="Genomic_DNA"/>
</dbReference>
<feature type="transmembrane region" description="Helical" evidence="1">
    <location>
        <begin position="575"/>
        <end position="593"/>
    </location>
</feature>
<name>A0A6J6SJU7_9ZZZZ</name>
<evidence type="ECO:0000313" key="2">
    <source>
        <dbReference type="EMBL" id="CAB4734993.1"/>
    </source>
</evidence>
<feature type="transmembrane region" description="Helical" evidence="1">
    <location>
        <begin position="394"/>
        <end position="414"/>
    </location>
</feature>
<dbReference type="SUPFAM" id="SSF53649">
    <property type="entry name" value="Alkaline phosphatase-like"/>
    <property type="match status" value="1"/>
</dbReference>
<feature type="transmembrane region" description="Helical" evidence="1">
    <location>
        <begin position="658"/>
        <end position="678"/>
    </location>
</feature>
<feature type="transmembrane region" description="Helical" evidence="1">
    <location>
        <begin position="698"/>
        <end position="713"/>
    </location>
</feature>